<organism evidence="1 2">
    <name type="scientific">Burkholderia phage vB_BpP_HN02</name>
    <dbReference type="NCBI Taxonomy" id="3116925"/>
    <lineage>
        <taxon>Viruses</taxon>
        <taxon>Duplodnaviria</taxon>
        <taxon>Heunggongvirae</taxon>
        <taxon>Uroviricota</taxon>
        <taxon>Caudoviricetes</taxon>
        <taxon>Schitoviridae</taxon>
    </lineage>
</organism>
<evidence type="ECO:0000313" key="1">
    <source>
        <dbReference type="EMBL" id="WVK89947.1"/>
    </source>
</evidence>
<protein>
    <submittedName>
        <fullName evidence="1">Uncharacterized protein</fullName>
    </submittedName>
</protein>
<name>A0AAX4JGV4_9CAUD</name>
<proteinExistence type="predicted"/>
<accession>A0AAX4JGV4</accession>
<reference evidence="1" key="1">
    <citation type="submission" date="2024-01" db="EMBL/GenBank/DDBJ databases">
        <authorList>
            <person name="Zhu Q."/>
        </authorList>
    </citation>
    <scope>NUCLEOTIDE SEQUENCE</scope>
</reference>
<sequence length="107" mass="12159">MAQQMNHEGGDKVHKPSVSKVRITLTPYWQQKFLLGALHELGVHESYSVDMILTMGEKDFVRFYTSAAKVADVTPTQLKFEYVNITNQPVRIRIRSGGLNNYDEDAS</sequence>
<dbReference type="Proteomes" id="UP001432380">
    <property type="component" value="Segment"/>
</dbReference>
<evidence type="ECO:0000313" key="2">
    <source>
        <dbReference type="Proteomes" id="UP001432380"/>
    </source>
</evidence>
<dbReference type="EMBL" id="PP079243">
    <property type="protein sequence ID" value="WVK89947.1"/>
    <property type="molecule type" value="Genomic_DNA"/>
</dbReference>